<feature type="compositionally biased region" description="Low complexity" evidence="9">
    <location>
        <begin position="876"/>
        <end position="892"/>
    </location>
</feature>
<dbReference type="SUPFAM" id="SSF50044">
    <property type="entry name" value="SH3-domain"/>
    <property type="match status" value="1"/>
</dbReference>
<feature type="compositionally biased region" description="Low complexity" evidence="9">
    <location>
        <begin position="402"/>
        <end position="416"/>
    </location>
</feature>
<dbReference type="PROSITE" id="PS50002">
    <property type="entry name" value="SH3"/>
    <property type="match status" value="1"/>
</dbReference>
<feature type="compositionally biased region" description="Polar residues" evidence="9">
    <location>
        <begin position="579"/>
        <end position="596"/>
    </location>
</feature>
<feature type="coiled-coil region" evidence="8">
    <location>
        <begin position="132"/>
        <end position="159"/>
    </location>
</feature>
<dbReference type="Pfam" id="PF14604">
    <property type="entry name" value="SH3_9"/>
    <property type="match status" value="1"/>
</dbReference>
<feature type="region of interest" description="Disordered" evidence="9">
    <location>
        <begin position="262"/>
        <end position="291"/>
    </location>
</feature>
<dbReference type="InterPro" id="IPR036028">
    <property type="entry name" value="SH3-like_dom_sf"/>
</dbReference>
<feature type="compositionally biased region" description="Polar residues" evidence="9">
    <location>
        <begin position="317"/>
        <end position="341"/>
    </location>
</feature>
<evidence type="ECO:0000256" key="6">
    <source>
        <dbReference type="PROSITE-ProRule" id="PRU00192"/>
    </source>
</evidence>
<dbReference type="InterPro" id="IPR031160">
    <property type="entry name" value="F_BAR_dom"/>
</dbReference>
<feature type="region of interest" description="Disordered" evidence="9">
    <location>
        <begin position="772"/>
        <end position="827"/>
    </location>
</feature>
<evidence type="ECO:0000256" key="9">
    <source>
        <dbReference type="SAM" id="MobiDB-lite"/>
    </source>
</evidence>
<comment type="subcellular location">
    <subcellularLocation>
        <location evidence="1">Cytoplasm</location>
        <location evidence="1">Cytoskeleton</location>
    </subcellularLocation>
</comment>
<dbReference type="GO" id="GO:0030036">
    <property type="term" value="P:actin cytoskeleton organization"/>
    <property type="evidence" value="ECO:0007669"/>
    <property type="project" value="UniProtKB-ARBA"/>
</dbReference>
<comment type="caution">
    <text evidence="12">The sequence shown here is derived from an EMBL/GenBank/DDBJ whole genome shotgun (WGS) entry which is preliminary data.</text>
</comment>
<dbReference type="PANTHER" id="PTHR23065">
    <property type="entry name" value="PROLINE-SERINE-THREONINE PHOSPHATASE INTERACTING PROTEIN 1"/>
    <property type="match status" value="1"/>
</dbReference>
<evidence type="ECO:0000259" key="10">
    <source>
        <dbReference type="PROSITE" id="PS50002"/>
    </source>
</evidence>
<dbReference type="Proteomes" id="UP000193560">
    <property type="component" value="Unassembled WGS sequence"/>
</dbReference>
<sequence>MATTVLRFSDSFWDEEDRGIDILTEKLTNSEQTCQDLKKIYEIRAQIEKDYGERLLELSHYTLGEIELGTLAMSMQRIPFAFETTARAHIDMAEQLNTTLEAPLTSFLKEQCELINARSHQMENSKHLKDMHQTHVEKAKQAHDEIQELLKQKQENGEDVETVKNSLALADRDWQHSVEILQEVTDKFSLDWKITCDLYQDLEERRINFIRSNVWAFANMMSSVYIVDDRGCEGIRTGLEATDVRKDINDFILKYGTSVKMSPTTINGNQSDPYPSPKSTQNESSPPGAAIDDSMTFAYQEVENMLSDSGIMKRSSLDQQSHHSNQSPKKSSFQSNATTPRGSLDKNQHEDQHQRQLSVTSLDPPSSAVNSANNYSSPPSSSSSNMSPQMITPVANATKEISPASHSPQQNSSSSPTLTNGYTSGMNMPSIASSSSNQRLSNTSNSSSSSAAAMERTQRQSGATQHSLDDSDDNDEPKRPVRVPKPREEKWTISARRTGPSATARTANNTTTNTSSNINTGASITSNQTSGTQPLSSTNQKIKNGYLDPTVHPPPLQQQQYYGVTQPQTSSSLYPPEQYASSHPASSKRNSGSSLYHLTPSAASSTSSLTIDVAGTQKPLSTSTGSQKPTTYPPMMYQSTTTLPASAYVPPTATSSAYRPPPISTSAAYHPSSVAPATYQQPTAGAPPTTSTYQPPTTATTPYRPIVATTTPYQPTSTTAPTYHPTKNTSYQSSVKPVAQKPMLNQTQSLASIETMAQDSSARIGIRPPEWQDQRQGELEGSAATDYMKGEGAPTSPARSGLQRYNSVNGPREPPAKDNYIASSDLKNTRGFGEETVTILEEDSASINDMNKKKEPVAETDPTTMSDTKNNDSTDADGSTPATTATDTDTTGEQVQETPKSGFSFNNIFFRKDKNTTADDGLRLPDGTVYKHKVRAMWSYEAKIDSELSFQANDSLAVIRKQPDGWWEAEIIDDKRRQRGLVPGNYMSLN</sequence>
<feature type="compositionally biased region" description="Low complexity" evidence="9">
    <location>
        <begin position="557"/>
        <end position="569"/>
    </location>
</feature>
<dbReference type="InterPro" id="IPR001060">
    <property type="entry name" value="FCH_dom"/>
</dbReference>
<feature type="compositionally biased region" description="Polar residues" evidence="9">
    <location>
        <begin position="618"/>
        <end position="630"/>
    </location>
</feature>
<evidence type="ECO:0000256" key="2">
    <source>
        <dbReference type="ARBA" id="ARBA00022443"/>
    </source>
</evidence>
<evidence type="ECO:0000313" key="12">
    <source>
        <dbReference type="EMBL" id="ORZ09605.1"/>
    </source>
</evidence>
<feature type="domain" description="F-BAR" evidence="11">
    <location>
        <begin position="6"/>
        <end position="247"/>
    </location>
</feature>
<reference evidence="12 13" key="1">
    <citation type="submission" date="2016-07" db="EMBL/GenBank/DDBJ databases">
        <title>Pervasive Adenine N6-methylation of Active Genes in Fungi.</title>
        <authorList>
            <consortium name="DOE Joint Genome Institute"/>
            <person name="Mondo S.J."/>
            <person name="Dannebaum R.O."/>
            <person name="Kuo R.C."/>
            <person name="Labutti K."/>
            <person name="Haridas S."/>
            <person name="Kuo A."/>
            <person name="Salamov A."/>
            <person name="Ahrendt S.R."/>
            <person name="Lipzen A."/>
            <person name="Sullivan W."/>
            <person name="Andreopoulos W.B."/>
            <person name="Clum A."/>
            <person name="Lindquist E."/>
            <person name="Daum C."/>
            <person name="Ramamoorthy G.K."/>
            <person name="Gryganskyi A."/>
            <person name="Culley D."/>
            <person name="Magnuson J.K."/>
            <person name="James T.Y."/>
            <person name="O'Malley M.A."/>
            <person name="Stajich J.E."/>
            <person name="Spatafora J.W."/>
            <person name="Visel A."/>
            <person name="Grigoriev I.V."/>
        </authorList>
    </citation>
    <scope>NUCLEOTIDE SEQUENCE [LARGE SCALE GENOMIC DNA]</scope>
    <source>
        <strain evidence="12 13">NRRL 1336</strain>
    </source>
</reference>
<dbReference type="Gene3D" id="1.20.1270.60">
    <property type="entry name" value="Arfaptin homology (AH) domain/BAR domain"/>
    <property type="match status" value="1"/>
</dbReference>
<dbReference type="PRINTS" id="PR00452">
    <property type="entry name" value="SH3DOMAIN"/>
</dbReference>
<keyword evidence="2 6" id="KW-0728">SH3 domain</keyword>
<evidence type="ECO:0000259" key="11">
    <source>
        <dbReference type="PROSITE" id="PS51741"/>
    </source>
</evidence>
<feature type="compositionally biased region" description="Low complexity" evidence="9">
    <location>
        <begin position="598"/>
        <end position="610"/>
    </location>
</feature>
<feature type="compositionally biased region" description="Polar residues" evidence="9">
    <location>
        <begin position="528"/>
        <end position="542"/>
    </location>
</feature>
<evidence type="ECO:0008006" key="14">
    <source>
        <dbReference type="Google" id="ProtNLM"/>
    </source>
</evidence>
<feature type="compositionally biased region" description="Polar residues" evidence="9">
    <location>
        <begin position="893"/>
        <end position="903"/>
    </location>
</feature>
<dbReference type="PROSITE" id="PS51741">
    <property type="entry name" value="F_BAR"/>
    <property type="match status" value="1"/>
</dbReference>
<keyword evidence="13" id="KW-1185">Reference proteome</keyword>
<keyword evidence="4" id="KW-0597">Phosphoprotein</keyword>
<evidence type="ECO:0000256" key="8">
    <source>
        <dbReference type="SAM" id="Coils"/>
    </source>
</evidence>
<proteinExistence type="predicted"/>
<dbReference type="InterPro" id="IPR027267">
    <property type="entry name" value="AH/BAR_dom_sf"/>
</dbReference>
<feature type="compositionally biased region" description="Low complexity" evidence="9">
    <location>
        <begin position="687"/>
        <end position="723"/>
    </location>
</feature>
<feature type="compositionally biased region" description="Low complexity" evidence="9">
    <location>
        <begin position="364"/>
        <end position="388"/>
    </location>
</feature>
<feature type="compositionally biased region" description="Low complexity" evidence="9">
    <location>
        <begin position="430"/>
        <end position="453"/>
    </location>
</feature>
<organism evidence="12 13">
    <name type="scientific">Absidia repens</name>
    <dbReference type="NCBI Taxonomy" id="90262"/>
    <lineage>
        <taxon>Eukaryota</taxon>
        <taxon>Fungi</taxon>
        <taxon>Fungi incertae sedis</taxon>
        <taxon>Mucoromycota</taxon>
        <taxon>Mucoromycotina</taxon>
        <taxon>Mucoromycetes</taxon>
        <taxon>Mucorales</taxon>
        <taxon>Cunninghamellaceae</taxon>
        <taxon>Absidia</taxon>
    </lineage>
</organism>
<feature type="compositionally biased region" description="Polar residues" evidence="9">
    <location>
        <begin position="262"/>
        <end position="285"/>
    </location>
</feature>
<dbReference type="OrthoDB" id="27823at2759"/>
<feature type="compositionally biased region" description="Basic and acidic residues" evidence="9">
    <location>
        <begin position="343"/>
        <end position="354"/>
    </location>
</feature>
<dbReference type="Pfam" id="PF00611">
    <property type="entry name" value="FCH"/>
    <property type="match status" value="1"/>
</dbReference>
<name>A0A1X2I598_9FUNG</name>
<dbReference type="SUPFAM" id="SSF103657">
    <property type="entry name" value="BAR/IMD domain-like"/>
    <property type="match status" value="1"/>
</dbReference>
<evidence type="ECO:0000313" key="13">
    <source>
        <dbReference type="Proteomes" id="UP000193560"/>
    </source>
</evidence>
<feature type="domain" description="SH3" evidence="10">
    <location>
        <begin position="929"/>
        <end position="990"/>
    </location>
</feature>
<gene>
    <name evidence="12" type="ORF">BCR42DRAFT_358885</name>
</gene>
<keyword evidence="3" id="KW-0963">Cytoplasm</keyword>
<dbReference type="EMBL" id="MCGE01000027">
    <property type="protein sequence ID" value="ORZ09605.1"/>
    <property type="molecule type" value="Genomic_DNA"/>
</dbReference>
<feature type="compositionally biased region" description="Low complexity" evidence="9">
    <location>
        <begin position="501"/>
        <end position="527"/>
    </location>
</feature>
<feature type="compositionally biased region" description="Polar residues" evidence="9">
    <location>
        <begin position="417"/>
        <end position="427"/>
    </location>
</feature>
<dbReference type="AlphaFoldDB" id="A0A1X2I598"/>
<dbReference type="PANTHER" id="PTHR23065:SF7">
    <property type="entry name" value="NOSTRIN, ISOFORM H"/>
    <property type="match status" value="1"/>
</dbReference>
<evidence type="ECO:0000256" key="1">
    <source>
        <dbReference type="ARBA" id="ARBA00004245"/>
    </source>
</evidence>
<evidence type="ECO:0000256" key="5">
    <source>
        <dbReference type="ARBA" id="ARBA00023212"/>
    </source>
</evidence>
<dbReference type="GO" id="GO:0005543">
    <property type="term" value="F:phospholipid binding"/>
    <property type="evidence" value="ECO:0007669"/>
    <property type="project" value="TreeGrafter"/>
</dbReference>
<dbReference type="SMART" id="SM00055">
    <property type="entry name" value="FCH"/>
    <property type="match status" value="1"/>
</dbReference>
<keyword evidence="5" id="KW-0206">Cytoskeleton</keyword>
<feature type="region of interest" description="Disordered" evidence="9">
    <location>
        <begin position="315"/>
        <end position="638"/>
    </location>
</feature>
<dbReference type="SMART" id="SM00326">
    <property type="entry name" value="SH3"/>
    <property type="match status" value="1"/>
</dbReference>
<protein>
    <recommendedName>
        <fullName evidence="14">SH3 domain-containing protein</fullName>
    </recommendedName>
</protein>
<dbReference type="GO" id="GO:0009898">
    <property type="term" value="C:cytoplasmic side of plasma membrane"/>
    <property type="evidence" value="ECO:0007669"/>
    <property type="project" value="TreeGrafter"/>
</dbReference>
<accession>A0A1X2I598</accession>
<dbReference type="Gene3D" id="2.30.30.40">
    <property type="entry name" value="SH3 Domains"/>
    <property type="match status" value="1"/>
</dbReference>
<evidence type="ECO:0000256" key="3">
    <source>
        <dbReference type="ARBA" id="ARBA00022490"/>
    </source>
</evidence>
<feature type="region of interest" description="Disordered" evidence="9">
    <location>
        <begin position="840"/>
        <end position="903"/>
    </location>
</feature>
<dbReference type="GO" id="GO:0120104">
    <property type="term" value="C:mitotic actomyosin contractile ring, proximal layer"/>
    <property type="evidence" value="ECO:0007669"/>
    <property type="project" value="TreeGrafter"/>
</dbReference>
<keyword evidence="7 8" id="KW-0175">Coiled coil</keyword>
<dbReference type="STRING" id="90262.A0A1X2I598"/>
<evidence type="ECO:0000256" key="7">
    <source>
        <dbReference type="PROSITE-ProRule" id="PRU01077"/>
    </source>
</evidence>
<evidence type="ECO:0000256" key="4">
    <source>
        <dbReference type="ARBA" id="ARBA00022553"/>
    </source>
</evidence>
<dbReference type="CDD" id="cd00174">
    <property type="entry name" value="SH3"/>
    <property type="match status" value="1"/>
</dbReference>
<dbReference type="InterPro" id="IPR001452">
    <property type="entry name" value="SH3_domain"/>
</dbReference>
<feature type="region of interest" description="Disordered" evidence="9">
    <location>
        <begin position="659"/>
        <end position="730"/>
    </location>
</feature>